<reference evidence="3" key="1">
    <citation type="submission" date="2016-11" db="EMBL/GenBank/DDBJ databases">
        <authorList>
            <person name="Varghese N."/>
            <person name="Submissions S."/>
        </authorList>
    </citation>
    <scope>NUCLEOTIDE SEQUENCE [LARGE SCALE GENOMIC DNA]</scope>
    <source>
        <strain evidence="3">GAS401</strain>
    </source>
</reference>
<evidence type="ECO:0000313" key="2">
    <source>
        <dbReference type="EMBL" id="SHN83931.1"/>
    </source>
</evidence>
<evidence type="ECO:0000256" key="1">
    <source>
        <dbReference type="SAM" id="SignalP"/>
    </source>
</evidence>
<dbReference type="RefSeq" id="WP_156898765.1">
    <property type="nucleotide sequence ID" value="NZ_LT670849.1"/>
</dbReference>
<feature type="signal peptide" evidence="1">
    <location>
        <begin position="1"/>
        <end position="21"/>
    </location>
</feature>
<dbReference type="AlphaFoldDB" id="A0A1M7ULN9"/>
<name>A0A1M7ULN9_9BRAD</name>
<accession>A0A1M7ULN9</accession>
<keyword evidence="1" id="KW-0732">Signal</keyword>
<dbReference type="EMBL" id="LT670849">
    <property type="protein sequence ID" value="SHN83931.1"/>
    <property type="molecule type" value="Genomic_DNA"/>
</dbReference>
<dbReference type="Proteomes" id="UP000184096">
    <property type="component" value="Chromosome I"/>
</dbReference>
<proteinExistence type="predicted"/>
<dbReference type="OrthoDB" id="7960860at2"/>
<feature type="chain" id="PRO_5013020435" description="Cysteine rich repeat-containing protein" evidence="1">
    <location>
        <begin position="22"/>
        <end position="121"/>
    </location>
</feature>
<organism evidence="2 3">
    <name type="scientific">Bradyrhizobium erythrophlei</name>
    <dbReference type="NCBI Taxonomy" id="1437360"/>
    <lineage>
        <taxon>Bacteria</taxon>
        <taxon>Pseudomonadati</taxon>
        <taxon>Pseudomonadota</taxon>
        <taxon>Alphaproteobacteria</taxon>
        <taxon>Hyphomicrobiales</taxon>
        <taxon>Nitrobacteraceae</taxon>
        <taxon>Bradyrhizobium</taxon>
    </lineage>
</organism>
<evidence type="ECO:0000313" key="3">
    <source>
        <dbReference type="Proteomes" id="UP000184096"/>
    </source>
</evidence>
<keyword evidence="3" id="KW-1185">Reference proteome</keyword>
<gene>
    <name evidence="2" type="ORF">SAMN05444170_5716</name>
</gene>
<protein>
    <recommendedName>
        <fullName evidence="4">Cysteine rich repeat-containing protein</fullName>
    </recommendedName>
</protein>
<evidence type="ECO:0008006" key="4">
    <source>
        <dbReference type="Google" id="ProtNLM"/>
    </source>
</evidence>
<sequence>MMRTAMSLAVLLLLATPSAFAGEPEINVKAVCNTRSADAKDLQIPLDQSDQDCVRDEEAARRQLGALWASTSVSIRNRCQADARSLGTLDYFDLLSCLQIAEDLKSVPKEETGTQSMAPRR</sequence>